<evidence type="ECO:0000313" key="1">
    <source>
        <dbReference type="EMBL" id="RGS36931.1"/>
    </source>
</evidence>
<accession>A0A412II38</accession>
<protein>
    <submittedName>
        <fullName evidence="1">Uncharacterized protein</fullName>
    </submittedName>
</protein>
<evidence type="ECO:0000313" key="2">
    <source>
        <dbReference type="Proteomes" id="UP000283295"/>
    </source>
</evidence>
<comment type="caution">
    <text evidence="1">The sequence shown here is derived from an EMBL/GenBank/DDBJ whole genome shotgun (WGS) entry which is preliminary data.</text>
</comment>
<dbReference type="OrthoDB" id="2847528at2"/>
<dbReference type="RefSeq" id="WP_117548793.1">
    <property type="nucleotide sequence ID" value="NZ_CABJEB010000001.1"/>
</dbReference>
<dbReference type="Proteomes" id="UP000283295">
    <property type="component" value="Unassembled WGS sequence"/>
</dbReference>
<organism evidence="1 2">
    <name type="scientific">Coprococcus eutactus</name>
    <dbReference type="NCBI Taxonomy" id="33043"/>
    <lineage>
        <taxon>Bacteria</taxon>
        <taxon>Bacillati</taxon>
        <taxon>Bacillota</taxon>
        <taxon>Clostridia</taxon>
        <taxon>Lachnospirales</taxon>
        <taxon>Lachnospiraceae</taxon>
        <taxon>Coprococcus</taxon>
    </lineage>
</organism>
<dbReference type="AlphaFoldDB" id="A0A412II38"/>
<name>A0A412II38_9FIRM</name>
<gene>
    <name evidence="1" type="ORF">DWX94_12720</name>
</gene>
<sequence>MDIDAKKLDIAILYLQRIADGNNPVNNMPAGEDSVLNNPNVIRCMYFVKEVLEEVKRNDGVIGRKTRKSKKAEFPVEALESFVYQEDKPITRLVEQINMGIDENRFQKIKYKNIQDWLKLNGYIEERLFEQFGRAFNVPTEKGERLGIRYEMRKNMRDIDYIVTIYGKNAQEYIVKNIEKIIMGEVED</sequence>
<dbReference type="EMBL" id="QRVK01000049">
    <property type="protein sequence ID" value="RGS36931.1"/>
    <property type="molecule type" value="Genomic_DNA"/>
</dbReference>
<proteinExistence type="predicted"/>
<reference evidence="1 2" key="1">
    <citation type="submission" date="2018-08" db="EMBL/GenBank/DDBJ databases">
        <title>A genome reference for cultivated species of the human gut microbiota.</title>
        <authorList>
            <person name="Zou Y."/>
            <person name="Xue W."/>
            <person name="Luo G."/>
        </authorList>
    </citation>
    <scope>NUCLEOTIDE SEQUENCE [LARGE SCALE GENOMIC DNA]</scope>
    <source>
        <strain evidence="1 2">AF22-21</strain>
    </source>
</reference>